<dbReference type="STRING" id="351607.Acel_1021"/>
<evidence type="ECO:0008006" key="6">
    <source>
        <dbReference type="Google" id="ProtNLM"/>
    </source>
</evidence>
<dbReference type="KEGG" id="ace:Acel_1021"/>
<dbReference type="EMBL" id="CP000481">
    <property type="protein sequence ID" value="ABK52794.1"/>
    <property type="molecule type" value="Genomic_DNA"/>
</dbReference>
<accession>A0LTN4</accession>
<dbReference type="Gene3D" id="3.30.2320.50">
    <property type="match status" value="1"/>
</dbReference>
<evidence type="ECO:0000256" key="2">
    <source>
        <dbReference type="ARBA" id="ARBA00022723"/>
    </source>
</evidence>
<proteinExistence type="predicted"/>
<keyword evidence="1" id="KW-0533">Nickel</keyword>
<name>A0LTN4_ACIC1</name>
<evidence type="ECO:0000313" key="4">
    <source>
        <dbReference type="EMBL" id="ABK52794.1"/>
    </source>
</evidence>
<evidence type="ECO:0000256" key="3">
    <source>
        <dbReference type="ARBA" id="ARBA00022833"/>
    </source>
</evidence>
<dbReference type="GO" id="GO:0016151">
    <property type="term" value="F:nickel cation binding"/>
    <property type="evidence" value="ECO:0007669"/>
    <property type="project" value="InterPro"/>
</dbReference>
<evidence type="ECO:0000256" key="1">
    <source>
        <dbReference type="ARBA" id="ARBA00022596"/>
    </source>
</evidence>
<dbReference type="eggNOG" id="COG0375">
    <property type="taxonomic scope" value="Bacteria"/>
</dbReference>
<reference evidence="4 5" key="1">
    <citation type="journal article" date="2009" name="Genome Res.">
        <title>Complete genome of the cellulolytic thermophile Acidothermus cellulolyticus 11B provides insights into its ecophysiological and evolutionary adaptations.</title>
        <authorList>
            <person name="Barabote R.D."/>
            <person name="Xie G."/>
            <person name="Leu D.H."/>
            <person name="Normand P."/>
            <person name="Necsulea A."/>
            <person name="Daubin V."/>
            <person name="Medigue C."/>
            <person name="Adney W.S."/>
            <person name="Xu X.C."/>
            <person name="Lapidus A."/>
            <person name="Parales R.E."/>
            <person name="Detter C."/>
            <person name="Pujic P."/>
            <person name="Bruce D."/>
            <person name="Lavire C."/>
            <person name="Challacombe J.F."/>
            <person name="Brettin T.S."/>
            <person name="Berry A.M."/>
        </authorList>
    </citation>
    <scope>NUCLEOTIDE SEQUENCE [LARGE SCALE GENOMIC DNA]</scope>
    <source>
        <strain evidence="5">ATCC 43068 / DSM 8971 / 11B</strain>
    </source>
</reference>
<keyword evidence="2" id="KW-0479">Metal-binding</keyword>
<dbReference type="GO" id="GO:0051604">
    <property type="term" value="P:protein maturation"/>
    <property type="evidence" value="ECO:0007669"/>
    <property type="project" value="InterPro"/>
</dbReference>
<protein>
    <recommendedName>
        <fullName evidence="6">Hydrogenase maturation nickel metallochaperone HypA</fullName>
    </recommendedName>
</protein>
<dbReference type="RefSeq" id="WP_011719857.1">
    <property type="nucleotide sequence ID" value="NC_008578.1"/>
</dbReference>
<organism evidence="4 5">
    <name type="scientific">Acidothermus cellulolyticus (strain ATCC 43068 / DSM 8971 / 11B)</name>
    <dbReference type="NCBI Taxonomy" id="351607"/>
    <lineage>
        <taxon>Bacteria</taxon>
        <taxon>Bacillati</taxon>
        <taxon>Actinomycetota</taxon>
        <taxon>Actinomycetes</taxon>
        <taxon>Acidothermales</taxon>
        <taxon>Acidothermaceae</taxon>
        <taxon>Acidothermus</taxon>
    </lineage>
</organism>
<keyword evidence="3" id="KW-0862">Zinc</keyword>
<dbReference type="AlphaFoldDB" id="A0LTN4"/>
<dbReference type="InParanoid" id="A0LTN4"/>
<sequence length="94" mass="9950">MHERALIADLLRVVEEHARRVGATRVHRIRVRVGPFAHVTPESVREQFRFAAAGSIAAQADVDVVTGSTDSRGDGVLLESIEVDGGSSGEGACA</sequence>
<evidence type="ECO:0000313" key="5">
    <source>
        <dbReference type="Proteomes" id="UP000008221"/>
    </source>
</evidence>
<dbReference type="OrthoDB" id="288014at2"/>
<dbReference type="Proteomes" id="UP000008221">
    <property type="component" value="Chromosome"/>
</dbReference>
<dbReference type="InterPro" id="IPR000688">
    <property type="entry name" value="HypA/HybF"/>
</dbReference>
<keyword evidence="5" id="KW-1185">Reference proteome</keyword>
<dbReference type="HOGENOM" id="CLU_184965_0_0_11"/>
<dbReference type="Pfam" id="PF01155">
    <property type="entry name" value="HypA"/>
    <property type="match status" value="1"/>
</dbReference>
<gene>
    <name evidence="4" type="ordered locus">Acel_1021</name>
</gene>